<dbReference type="PANTHER" id="PTHR34512">
    <property type="entry name" value="CELL SURFACE PROTEIN"/>
    <property type="match status" value="1"/>
</dbReference>
<reference evidence="2 3" key="1">
    <citation type="journal article" date="2019" name="Int. J. Syst. Evol. Microbiol.">
        <title>The Global Catalogue of Microorganisms (GCM) 10K type strain sequencing project: providing services to taxonomists for standard genome sequencing and annotation.</title>
        <authorList>
            <consortium name="The Broad Institute Genomics Platform"/>
            <consortium name="The Broad Institute Genome Sequencing Center for Infectious Disease"/>
            <person name="Wu L."/>
            <person name="Ma J."/>
        </authorList>
    </citation>
    <scope>NUCLEOTIDE SEQUENCE [LARGE SCALE GENOMIC DNA]</scope>
    <source>
        <strain evidence="2 3">IBRC-M 10256</strain>
    </source>
</reference>
<feature type="domain" description="Pyrrolo-quinoline quinone repeat" evidence="1">
    <location>
        <begin position="105"/>
        <end position="303"/>
    </location>
</feature>
<protein>
    <submittedName>
        <fullName evidence="2">PQQ-binding-like beta-propeller repeat protein</fullName>
    </submittedName>
</protein>
<dbReference type="InterPro" id="IPR018391">
    <property type="entry name" value="PQQ_b-propeller_rpt"/>
</dbReference>
<dbReference type="Pfam" id="PF13360">
    <property type="entry name" value="PQQ_2"/>
    <property type="match status" value="1"/>
</dbReference>
<name>A0ABD5NSP3_9EURY</name>
<dbReference type="InterPro" id="IPR015943">
    <property type="entry name" value="WD40/YVTN_repeat-like_dom_sf"/>
</dbReference>
<sequence>MVVCTDDVAVLTWEGGRTVFRYHPSTGTIDSIELDHPAQVYPALYCSNFVVSTNSVRYNIAGDDFEILQEESTATPHASPLFDGDRLYATGSGGLQAFDIGVGVRWTHSNDRLVTGIASTEDAVYAIESNAGGGQLVALDATTGDVRWRTDRIGETYADPVVGRHVYVTNAAGRIFALDRADGRVLWTHQTGTRDSRFTVPAVGDGVLFVSDDGSGSVRAVEATTGEIRWETPLYRDEDGQTRTGTLFAPLLTEEHVVVSAGSAGLVGLGRTDGRRRFRAASEPVVSPLAVAHETIYGATPSGLLLVEPSG</sequence>
<gene>
    <name evidence="2" type="ORF">ACFOUR_15265</name>
</gene>
<evidence type="ECO:0000259" key="1">
    <source>
        <dbReference type="Pfam" id="PF13360"/>
    </source>
</evidence>
<evidence type="ECO:0000313" key="2">
    <source>
        <dbReference type="EMBL" id="MFC3959720.1"/>
    </source>
</evidence>
<dbReference type="SUPFAM" id="SSF50998">
    <property type="entry name" value="Quinoprotein alcohol dehydrogenase-like"/>
    <property type="match status" value="1"/>
</dbReference>
<keyword evidence="3" id="KW-1185">Reference proteome</keyword>
<dbReference type="PANTHER" id="PTHR34512:SF30">
    <property type="entry name" value="OUTER MEMBRANE PROTEIN ASSEMBLY FACTOR BAMB"/>
    <property type="match status" value="1"/>
</dbReference>
<dbReference type="Gene3D" id="2.130.10.10">
    <property type="entry name" value="YVTN repeat-like/Quinoprotein amine dehydrogenase"/>
    <property type="match status" value="1"/>
</dbReference>
<comment type="caution">
    <text evidence="2">The sequence shown here is derived from an EMBL/GenBank/DDBJ whole genome shotgun (WGS) entry which is preliminary data.</text>
</comment>
<organism evidence="2 3">
    <name type="scientific">Halovivax cerinus</name>
    <dbReference type="NCBI Taxonomy" id="1487865"/>
    <lineage>
        <taxon>Archaea</taxon>
        <taxon>Methanobacteriati</taxon>
        <taxon>Methanobacteriota</taxon>
        <taxon>Stenosarchaea group</taxon>
        <taxon>Halobacteria</taxon>
        <taxon>Halobacteriales</taxon>
        <taxon>Natrialbaceae</taxon>
        <taxon>Halovivax</taxon>
    </lineage>
</organism>
<dbReference type="InterPro" id="IPR002372">
    <property type="entry name" value="PQQ_rpt_dom"/>
</dbReference>
<dbReference type="InterPro" id="IPR011047">
    <property type="entry name" value="Quinoprotein_ADH-like_sf"/>
</dbReference>
<proteinExistence type="predicted"/>
<dbReference type="GeneID" id="73902346"/>
<dbReference type="AlphaFoldDB" id="A0ABD5NSP3"/>
<evidence type="ECO:0000313" key="3">
    <source>
        <dbReference type="Proteomes" id="UP001595846"/>
    </source>
</evidence>
<dbReference type="EMBL" id="JBHSAQ010000013">
    <property type="protein sequence ID" value="MFC3959720.1"/>
    <property type="molecule type" value="Genomic_DNA"/>
</dbReference>
<accession>A0ABD5NSP3</accession>
<dbReference type="SMART" id="SM00564">
    <property type="entry name" value="PQQ"/>
    <property type="match status" value="4"/>
</dbReference>
<dbReference type="RefSeq" id="WP_256533233.1">
    <property type="nucleotide sequence ID" value="NZ_CP101824.1"/>
</dbReference>
<dbReference type="Proteomes" id="UP001595846">
    <property type="component" value="Unassembled WGS sequence"/>
</dbReference>